<dbReference type="AlphaFoldDB" id="A0A7Y9GDR3"/>
<name>A0A7Y9GDR3_9ACTN</name>
<feature type="region of interest" description="Disordered" evidence="1">
    <location>
        <begin position="105"/>
        <end position="139"/>
    </location>
</feature>
<accession>A0A7Y9GDR3</accession>
<dbReference type="EMBL" id="JACCBT010000001">
    <property type="protein sequence ID" value="NYE14668.1"/>
    <property type="molecule type" value="Genomic_DNA"/>
</dbReference>
<comment type="caution">
    <text evidence="2">The sequence shown here is derived from an EMBL/GenBank/DDBJ whole genome shotgun (WGS) entry which is preliminary data.</text>
</comment>
<feature type="compositionally biased region" description="Pro residues" evidence="1">
    <location>
        <begin position="117"/>
        <end position="126"/>
    </location>
</feature>
<evidence type="ECO:0000256" key="1">
    <source>
        <dbReference type="SAM" id="MobiDB-lite"/>
    </source>
</evidence>
<gene>
    <name evidence="2" type="ORF">BJ999_004964</name>
</gene>
<organism evidence="2 3">
    <name type="scientific">Actinomadura citrea</name>
    <dbReference type="NCBI Taxonomy" id="46158"/>
    <lineage>
        <taxon>Bacteria</taxon>
        <taxon>Bacillati</taxon>
        <taxon>Actinomycetota</taxon>
        <taxon>Actinomycetes</taxon>
        <taxon>Streptosporangiales</taxon>
        <taxon>Thermomonosporaceae</taxon>
        <taxon>Actinomadura</taxon>
    </lineage>
</organism>
<reference evidence="2 3" key="1">
    <citation type="submission" date="2020-07" db="EMBL/GenBank/DDBJ databases">
        <title>Sequencing the genomes of 1000 actinobacteria strains.</title>
        <authorList>
            <person name="Klenk H.-P."/>
        </authorList>
    </citation>
    <scope>NUCLEOTIDE SEQUENCE [LARGE SCALE GENOMIC DNA]</scope>
    <source>
        <strain evidence="2 3">DSM 43461</strain>
    </source>
</reference>
<evidence type="ECO:0000313" key="2">
    <source>
        <dbReference type="EMBL" id="NYE14668.1"/>
    </source>
</evidence>
<proteinExistence type="predicted"/>
<evidence type="ECO:0000313" key="3">
    <source>
        <dbReference type="Proteomes" id="UP000591272"/>
    </source>
</evidence>
<sequence length="139" mass="14267">MIAGPITVQPGTGEYWINVAVAGTGGISLRGGTNTTADTPSSGTCYDSCRYLVNGVTPVILAPTGGHTVYDPSTQQNVWTGPCGGRDGRTVCEFEIALGVNTDMRFSLRPATEDPEPIGPTPPGPSGAPTEETPSPESS</sequence>
<keyword evidence="3" id="KW-1185">Reference proteome</keyword>
<protein>
    <submittedName>
        <fullName evidence="2">Uncharacterized protein</fullName>
    </submittedName>
</protein>
<dbReference type="Proteomes" id="UP000591272">
    <property type="component" value="Unassembled WGS sequence"/>
</dbReference>